<protein>
    <submittedName>
        <fullName evidence="1">Uncharacterized protein</fullName>
    </submittedName>
</protein>
<dbReference type="EMBL" id="CP002915">
    <property type="protein sequence ID" value="AEK30598.1"/>
    <property type="molecule type" value="Genomic_DNA"/>
</dbReference>
<reference evidence="1 2" key="1">
    <citation type="journal article" date="2011" name="J. Bacteriol.">
        <title>Genome Sequence of the Probiotic Strain Bifidobacterium animalis subsp. lactis CNCM I-2494.</title>
        <authorList>
            <person name="Chervaux C."/>
            <person name="Grimaldi C."/>
            <person name="Bolotin A."/>
            <person name="Quinquis B."/>
            <person name="Legrain-Raspaud S."/>
            <person name="van Hylckama Vlieg J.E."/>
            <person name="Denariaz G."/>
            <person name="Smokvina T."/>
        </authorList>
    </citation>
    <scope>NUCLEOTIDE SEQUENCE [LARGE SCALE GENOMIC DNA]</scope>
    <source>
        <strain evidence="1 2">CNCM I-2494</strain>
    </source>
</reference>
<dbReference type="Proteomes" id="UP000008394">
    <property type="component" value="Chromosome"/>
</dbReference>
<evidence type="ECO:0000313" key="1">
    <source>
        <dbReference type="EMBL" id="AEK30598.1"/>
    </source>
</evidence>
<gene>
    <name evidence="1" type="ORF">BALAC2494_01942</name>
</gene>
<dbReference type="AlphaFoldDB" id="A0A806FRM6"/>
<evidence type="ECO:0000313" key="2">
    <source>
        <dbReference type="Proteomes" id="UP000008394"/>
    </source>
</evidence>
<accession>A0A806FRM6</accession>
<proteinExistence type="predicted"/>
<sequence length="42" mass="4986">MRLAARMPFRFEVVIVKAMLKAYQRAQHMVLANRFHAVFHIS</sequence>
<name>A0A806FRM6_BIFAN</name>
<dbReference type="KEGG" id="bnm:BALAC2494_01942"/>
<organism evidence="1 2">
    <name type="scientific">Bifidobacterium animalis subsp. lactis CNCM I-2494</name>
    <dbReference type="NCBI Taxonomy" id="1042403"/>
    <lineage>
        <taxon>Bacteria</taxon>
        <taxon>Bacillati</taxon>
        <taxon>Actinomycetota</taxon>
        <taxon>Actinomycetes</taxon>
        <taxon>Bifidobacteriales</taxon>
        <taxon>Bifidobacteriaceae</taxon>
        <taxon>Bifidobacterium</taxon>
    </lineage>
</organism>